<reference evidence="2" key="1">
    <citation type="journal article" date="2023" name="Phytobiomes J">
        <title>Deciphering the key players within the bacterial microbiota associated with aerial crown gall tumors on rhododendron: Insights into the gallobiome.</title>
        <authorList>
            <person name="Kuzmanovic N."/>
            <person name="Nesme J."/>
            <person name="Wolf J."/>
            <person name="Neumann-Schaal M."/>
            <person name="Petersen J."/>
            <person name="Fernandez-Gnecco G."/>
            <person name="Sproeer C."/>
            <person name="Bunk B."/>
            <person name="Overmann J."/>
            <person name="Sorensen S.J."/>
            <person name="Idczak E."/>
            <person name="Smalla K."/>
        </authorList>
    </citation>
    <scope>NUCLEOTIDE SEQUENCE</scope>
    <source>
        <strain evidence="2">Rho-11.1</strain>
    </source>
</reference>
<protein>
    <submittedName>
        <fullName evidence="2">Uncharacterized protein</fullName>
    </submittedName>
</protein>
<keyword evidence="1" id="KW-0472">Membrane</keyword>
<name>A0AAW9FM87_9HYPH</name>
<keyword evidence="1" id="KW-1133">Transmembrane helix</keyword>
<evidence type="ECO:0000256" key="1">
    <source>
        <dbReference type="SAM" id="Phobius"/>
    </source>
</evidence>
<gene>
    <name evidence="2" type="ORF">RMR22_20375</name>
</gene>
<comment type="caution">
    <text evidence="2">The sequence shown here is derived from an EMBL/GenBank/DDBJ whole genome shotgun (WGS) entry which is preliminary data.</text>
</comment>
<keyword evidence="1" id="KW-0812">Transmembrane</keyword>
<organism evidence="2">
    <name type="scientific">Agrobacterium rosae</name>
    <dbReference type="NCBI Taxonomy" id="1972867"/>
    <lineage>
        <taxon>Bacteria</taxon>
        <taxon>Pseudomonadati</taxon>
        <taxon>Pseudomonadota</taxon>
        <taxon>Alphaproteobacteria</taxon>
        <taxon>Hyphomicrobiales</taxon>
        <taxon>Rhizobiaceae</taxon>
        <taxon>Rhizobium/Agrobacterium group</taxon>
        <taxon>Agrobacterium</taxon>
    </lineage>
</organism>
<dbReference type="AlphaFoldDB" id="A0AAW9FM87"/>
<dbReference type="EMBL" id="JAVRAF010000009">
    <property type="protein sequence ID" value="MDX8304618.1"/>
    <property type="molecule type" value="Genomic_DNA"/>
</dbReference>
<feature type="transmembrane region" description="Helical" evidence="1">
    <location>
        <begin position="15"/>
        <end position="37"/>
    </location>
</feature>
<proteinExistence type="predicted"/>
<dbReference type="RefSeq" id="WP_320203299.1">
    <property type="nucleotide sequence ID" value="NZ_CP192783.1"/>
</dbReference>
<sequence>MSYQWDARKARRAHLVKLGCVIMATVACVGMPVYILMEAMRP</sequence>
<accession>A0AAW9FM87</accession>
<evidence type="ECO:0000313" key="2">
    <source>
        <dbReference type="EMBL" id="MDX8304618.1"/>
    </source>
</evidence>